<organism evidence="1 2">
    <name type="scientific">Lithospermum erythrorhizon</name>
    <name type="common">Purple gromwell</name>
    <name type="synonym">Lithospermum officinale var. erythrorhizon</name>
    <dbReference type="NCBI Taxonomy" id="34254"/>
    <lineage>
        <taxon>Eukaryota</taxon>
        <taxon>Viridiplantae</taxon>
        <taxon>Streptophyta</taxon>
        <taxon>Embryophyta</taxon>
        <taxon>Tracheophyta</taxon>
        <taxon>Spermatophyta</taxon>
        <taxon>Magnoliopsida</taxon>
        <taxon>eudicotyledons</taxon>
        <taxon>Gunneridae</taxon>
        <taxon>Pentapetalae</taxon>
        <taxon>asterids</taxon>
        <taxon>lamiids</taxon>
        <taxon>Boraginales</taxon>
        <taxon>Boraginaceae</taxon>
        <taxon>Boraginoideae</taxon>
        <taxon>Lithospermeae</taxon>
        <taxon>Lithospermum</taxon>
    </lineage>
</organism>
<dbReference type="AlphaFoldDB" id="A0AAV3PK84"/>
<dbReference type="SUPFAM" id="SSF53098">
    <property type="entry name" value="Ribonuclease H-like"/>
    <property type="match status" value="1"/>
</dbReference>
<accession>A0AAV3PK84</accession>
<evidence type="ECO:0008006" key="3">
    <source>
        <dbReference type="Google" id="ProtNLM"/>
    </source>
</evidence>
<dbReference type="PANTHER" id="PTHR11697">
    <property type="entry name" value="GENERAL TRANSCRIPTION FACTOR 2-RELATED ZINC FINGER PROTEIN"/>
    <property type="match status" value="1"/>
</dbReference>
<reference evidence="1 2" key="1">
    <citation type="submission" date="2024-01" db="EMBL/GenBank/DDBJ databases">
        <title>The complete chloroplast genome sequence of Lithospermum erythrorhizon: insights into the phylogenetic relationship among Boraginaceae species and the maternal lineages of purple gromwells.</title>
        <authorList>
            <person name="Okada T."/>
            <person name="Watanabe K."/>
        </authorList>
    </citation>
    <scope>NUCLEOTIDE SEQUENCE [LARGE SCALE GENOMIC DNA]</scope>
</reference>
<keyword evidence="2" id="KW-1185">Reference proteome</keyword>
<dbReference type="EMBL" id="BAABME010001803">
    <property type="protein sequence ID" value="GAA0151528.1"/>
    <property type="molecule type" value="Genomic_DNA"/>
</dbReference>
<name>A0AAV3PK84_LITER</name>
<evidence type="ECO:0000313" key="2">
    <source>
        <dbReference type="Proteomes" id="UP001454036"/>
    </source>
</evidence>
<evidence type="ECO:0000313" key="1">
    <source>
        <dbReference type="EMBL" id="GAA0151528.1"/>
    </source>
</evidence>
<dbReference type="Proteomes" id="UP001454036">
    <property type="component" value="Unassembled WGS sequence"/>
</dbReference>
<sequence length="323" mass="37309">MTVVIRFSDEKRFVEERFIGIVHVPNTGAKSLKDALETLLSGLGCVSQKFEVKVSRIVCFLRSSNKRHALLHTKQVSHFANIIEQELVEIGTGLNQELSIARPGDTRWGSHFRTLCRLKDLFTPIIEVFEELEDDRDSEGEPQCLLLIMKTFRFVFMLHLMVDVLSVTNDLSEALQMGDQDIVNVMELVEINKKTFQKMREDGWEGFYEKVVSSCGNLEITVRDMDVRYDVTDNELSSQLENYIQSVKMDDNFSKLKGISDLSKTLVRTKKQKTFRFVYKLVKLAFDITSVTYVEKEVFSTIDDMDIIKRFQAMSKRKMQLPS</sequence>
<dbReference type="PANTHER" id="PTHR11697:SF230">
    <property type="entry name" value="ZINC FINGER, MYM DOMAIN CONTAINING 1"/>
    <property type="match status" value="1"/>
</dbReference>
<dbReference type="InterPro" id="IPR055298">
    <property type="entry name" value="AtLOH3-like"/>
</dbReference>
<dbReference type="InterPro" id="IPR012337">
    <property type="entry name" value="RNaseH-like_sf"/>
</dbReference>
<protein>
    <recommendedName>
        <fullName evidence="3">DUF4371 domain-containing protein</fullName>
    </recommendedName>
</protein>
<gene>
    <name evidence="1" type="ORF">LIER_10230</name>
</gene>
<proteinExistence type="predicted"/>
<comment type="caution">
    <text evidence="1">The sequence shown here is derived from an EMBL/GenBank/DDBJ whole genome shotgun (WGS) entry which is preliminary data.</text>
</comment>